<accession>A0ABT4LV15</accession>
<dbReference type="Proteomes" id="UP001083770">
    <property type="component" value="Unassembled WGS sequence"/>
</dbReference>
<protein>
    <submittedName>
        <fullName evidence="2">DsbA family protein</fullName>
    </submittedName>
</protein>
<proteinExistence type="predicted"/>
<dbReference type="SUPFAM" id="SSF52833">
    <property type="entry name" value="Thioredoxin-like"/>
    <property type="match status" value="2"/>
</dbReference>
<organism evidence="2 3">
    <name type="scientific">Henriciella marina</name>
    <dbReference type="NCBI Taxonomy" id="453851"/>
    <lineage>
        <taxon>Bacteria</taxon>
        <taxon>Pseudomonadati</taxon>
        <taxon>Pseudomonadota</taxon>
        <taxon>Alphaproteobacteria</taxon>
        <taxon>Hyphomonadales</taxon>
        <taxon>Hyphomonadaceae</taxon>
        <taxon>Henriciella</taxon>
    </lineage>
</organism>
<dbReference type="InterPro" id="IPR036249">
    <property type="entry name" value="Thioredoxin-like_sf"/>
</dbReference>
<name>A0ABT4LV15_9PROT</name>
<evidence type="ECO:0000259" key="1">
    <source>
        <dbReference type="Pfam" id="PF01323"/>
    </source>
</evidence>
<evidence type="ECO:0000313" key="3">
    <source>
        <dbReference type="Proteomes" id="UP001083770"/>
    </source>
</evidence>
<evidence type="ECO:0000313" key="2">
    <source>
        <dbReference type="EMBL" id="MCZ4298207.1"/>
    </source>
</evidence>
<dbReference type="EMBL" id="JAPWGW010000002">
    <property type="protein sequence ID" value="MCZ4298207.1"/>
    <property type="molecule type" value="Genomic_DNA"/>
</dbReference>
<dbReference type="Pfam" id="PF01323">
    <property type="entry name" value="DSBA"/>
    <property type="match status" value="1"/>
</dbReference>
<dbReference type="PANTHER" id="PTHR42943:SF2">
    <property type="entry name" value="GLUTATHIONE S-TRANSFERASE KAPPA 1"/>
    <property type="match status" value="1"/>
</dbReference>
<gene>
    <name evidence="2" type="ORF">O4G74_09065</name>
</gene>
<feature type="domain" description="DSBA-like thioredoxin" evidence="1">
    <location>
        <begin position="202"/>
        <end position="385"/>
    </location>
</feature>
<dbReference type="InterPro" id="IPR001853">
    <property type="entry name" value="DSBA-like_thioredoxin_dom"/>
</dbReference>
<dbReference type="InterPro" id="IPR051924">
    <property type="entry name" value="GST_Kappa/NadH"/>
</dbReference>
<dbReference type="PANTHER" id="PTHR42943">
    <property type="entry name" value="GLUTATHIONE S-TRANSFERASE KAPPA"/>
    <property type="match status" value="1"/>
</dbReference>
<comment type="caution">
    <text evidence="2">The sequence shown here is derived from an EMBL/GenBank/DDBJ whole genome shotgun (WGS) entry which is preliminary data.</text>
</comment>
<dbReference type="Gene3D" id="3.40.30.10">
    <property type="entry name" value="Glutaredoxin"/>
    <property type="match status" value="2"/>
</dbReference>
<sequence length="394" mass="43660">MRTVDYFHDTADPYSYLTSQVLNGLCERYNIVFKSHLVSPPPGWAAPDRQRLIDYSRIDAARLARKAGLSFMDPGRQPSKEALETASGALAAAINDGQFAAAAAPIGKWLWTGSGSAPDQSLNPILLFEEGDRLRDELGHYLGATFHYGGEWYWGIDRLHYLEARLREKGAASEQAPDSFIFAPPAVVNEPIGGGFKNAPDLHFYLSFRSPYTAISARRVKALADAYGANLKLRFVLPMVMRGMQVPRAKGRYIIQDAAREARRLSVPFGRICDPVGEPVERGYSILPWAIDQGRGFAFTESFLSGVWAEGIDAGTDKGLRIITERAGLDWGEARPLIGNDHWKAEAEDNRREMMSRGLWGVPSYRFGEVSAWGQDRLWVIEDAMKASLSTVGS</sequence>
<keyword evidence="3" id="KW-1185">Reference proteome</keyword>
<reference evidence="2" key="1">
    <citation type="submission" date="2022-12" db="EMBL/GenBank/DDBJ databases">
        <title>Bacterial isolates from different developmental stages of Nematostella vectensis.</title>
        <authorList>
            <person name="Fraune S."/>
        </authorList>
    </citation>
    <scope>NUCLEOTIDE SEQUENCE</scope>
    <source>
        <strain evidence="2">G21632-S1</strain>
    </source>
</reference>